<dbReference type="InterPro" id="IPR037135">
    <property type="entry name" value="DUF1653-like_dom_sf"/>
</dbReference>
<feature type="domain" description="DUF1653" evidence="1">
    <location>
        <begin position="4"/>
        <end position="67"/>
    </location>
</feature>
<dbReference type="EMBL" id="LBXO01000071">
    <property type="protein sequence ID" value="KKR31154.1"/>
    <property type="molecule type" value="Genomic_DNA"/>
</dbReference>
<dbReference type="Pfam" id="PF07866">
    <property type="entry name" value="DUF1653"/>
    <property type="match status" value="1"/>
</dbReference>
<comment type="caution">
    <text evidence="2">The sequence shown here is derived from an EMBL/GenBank/DDBJ whole genome shotgun (WGS) entry which is preliminary data.</text>
</comment>
<name>A0A0G0PSM1_9BACT</name>
<accession>A0A0G0PSM1</accession>
<sequence length="77" mass="9111">MRLGKYQHYKGNFYNVIGVANHSETLEELVVYQALYVHEKYGKNSLWVRPKKMFLENVVINGEELRRVIDRLREGGL</sequence>
<dbReference type="AlphaFoldDB" id="A0A0G0PSM1"/>
<dbReference type="Gene3D" id="2.30.30.320">
    <property type="entry name" value="DUF1653-like domain"/>
    <property type="match status" value="1"/>
</dbReference>
<evidence type="ECO:0000313" key="2">
    <source>
        <dbReference type="EMBL" id="KKR31154.1"/>
    </source>
</evidence>
<gene>
    <name evidence="2" type="ORF">UT64_C0071G0008</name>
</gene>
<dbReference type="Proteomes" id="UP000034137">
    <property type="component" value="Unassembled WGS sequence"/>
</dbReference>
<evidence type="ECO:0000313" key="3">
    <source>
        <dbReference type="Proteomes" id="UP000034137"/>
    </source>
</evidence>
<organism evidence="2 3">
    <name type="scientific">Candidatus Falkowbacteria bacterium GW2011_GWF2_39_8</name>
    <dbReference type="NCBI Taxonomy" id="1618642"/>
    <lineage>
        <taxon>Bacteria</taxon>
        <taxon>Candidatus Falkowiibacteriota</taxon>
    </lineage>
</organism>
<proteinExistence type="predicted"/>
<evidence type="ECO:0000259" key="1">
    <source>
        <dbReference type="Pfam" id="PF07866"/>
    </source>
</evidence>
<dbReference type="InterPro" id="IPR023387">
    <property type="entry name" value="DUF1653-like_dom"/>
</dbReference>
<protein>
    <recommendedName>
        <fullName evidence="1">DUF1653 domain-containing protein</fullName>
    </recommendedName>
</protein>
<reference evidence="2 3" key="1">
    <citation type="journal article" date="2015" name="Nature">
        <title>rRNA introns, odd ribosomes, and small enigmatic genomes across a large radiation of phyla.</title>
        <authorList>
            <person name="Brown C.T."/>
            <person name="Hug L.A."/>
            <person name="Thomas B.C."/>
            <person name="Sharon I."/>
            <person name="Castelle C.J."/>
            <person name="Singh A."/>
            <person name="Wilkins M.J."/>
            <person name="Williams K.H."/>
            <person name="Banfield J.F."/>
        </authorList>
    </citation>
    <scope>NUCLEOTIDE SEQUENCE [LARGE SCALE GENOMIC DNA]</scope>
</reference>